<feature type="region of interest" description="Disordered" evidence="2">
    <location>
        <begin position="643"/>
        <end position="804"/>
    </location>
</feature>
<organism evidence="3 4">
    <name type="scientific">Paratrimastix pyriformis</name>
    <dbReference type="NCBI Taxonomy" id="342808"/>
    <lineage>
        <taxon>Eukaryota</taxon>
        <taxon>Metamonada</taxon>
        <taxon>Preaxostyla</taxon>
        <taxon>Paratrimastigidae</taxon>
        <taxon>Paratrimastix</taxon>
    </lineage>
</organism>
<evidence type="ECO:0000313" key="3">
    <source>
        <dbReference type="EMBL" id="KAJ4458859.1"/>
    </source>
</evidence>
<feature type="compositionally biased region" description="Low complexity" evidence="2">
    <location>
        <begin position="778"/>
        <end position="791"/>
    </location>
</feature>
<sequence>MSDPSRRSRFKNLMASFYGVGSKEGQPIQLDPHDIDAAGFEPDLVFREMLQDVPLETMQTKTAQMEKDIKRLNSRLQTLVYENYSKFLDANETIRTMKGHVGKMEEEMAHLSANVEGISKYSDSINSSLDGRRAKIDQLTHINTLLQKLQFLFELPAKLRRSIELEAYAQTVRYYHQTSEVLEHYRHIPSFNSILEESKAIIDQLKVTLLRLSQDPNLPVDSVTESLTSRLATNRIHPATHPLRWLDLHRRHRPPSSQQGHLLAIVRNLQGHDWLLDMLHYSDAPSPPPAALQLPLPPPAPSAAPAPAPAAPAGEPEDPALAAAKADLFGGAPKKRPAAPVTPQSLAPAPAAAPVAIRAPVPTPAGVSLNRSFLAALVRTSRAYLELFPAQKKDLPTRVRPAFHQYVTLVRRQLLREGPGAEGSATAARRPCSTKEVLCGLNFFCEDIRVVHQEVPAGKFTDRVAETLEYVERRHITGEFHRLKLRLFQLYCSLHALLPSPISPRMPPPAAPAPAAAAASGNPFDSQPTTPAATTPAAPTAAQVFGGTPAVGPRSFQTAAGSPMMAEAEEVEGGRLGRVHQVATLTQTWVAQTLRDLCPLVMSDMKVIGDQPLLFTRVLETRLLDLFDALTQLALLQTDYTDPRLPAEGPAPPAATPTTSSTAKDSRREGEDSVAGEDGPSGDEDEDRPSESASASASAGSTGRLTRHHRTPSTASSISALSQEAGPASEPDAQSPSAATTPARPVPLHYSRGSHHHTASSGALAPPQQGGAPDGRRGALPGAARAKGAKPSEQLPEPFNRLPPGVSVTPGGILLFALAMRGLPQAMSTIEDILQAAFSTAGPKSGEPPSLFSAAQLATGATEASNLLLLRYVRLRTQRLSEILEEATLTPSWLEYPQPTGVRDFVEAALDEVEDMAEEVRELLPAAAPTVGGMGPLGPSASPAPAEAGQARASTVLERDIERMFQKRMEIFNPIEFTAPTILTGIVKRALKTWVECMRRVTLTRFGYHQVQLDTHYLMVHLRETCGRDRSIESVLDAVLVAAAERCQDPVRLQPEVIESLVQQRGRRK</sequence>
<dbReference type="PANTHER" id="PTHR15954:SF4">
    <property type="entry name" value="VACUOLAR PROTEIN SORTING-ASSOCIATED PROTEIN 51 HOMOLOG"/>
    <property type="match status" value="1"/>
</dbReference>
<feature type="compositionally biased region" description="Low complexity" evidence="2">
    <location>
        <begin position="528"/>
        <end position="542"/>
    </location>
</feature>
<dbReference type="Proteomes" id="UP001141327">
    <property type="component" value="Unassembled WGS sequence"/>
</dbReference>
<feature type="compositionally biased region" description="Polar residues" evidence="2">
    <location>
        <begin position="712"/>
        <end position="722"/>
    </location>
</feature>
<comment type="caution">
    <text evidence="3">The sequence shown here is derived from an EMBL/GenBank/DDBJ whole genome shotgun (WGS) entry which is preliminary data.</text>
</comment>
<feature type="compositionally biased region" description="Low complexity" evidence="2">
    <location>
        <begin position="691"/>
        <end position="701"/>
    </location>
</feature>
<name>A0ABQ8UI03_9EUKA</name>
<feature type="compositionally biased region" description="Acidic residues" evidence="2">
    <location>
        <begin position="672"/>
        <end position="688"/>
    </location>
</feature>
<dbReference type="EMBL" id="JAPMOS010000025">
    <property type="protein sequence ID" value="KAJ4458859.1"/>
    <property type="molecule type" value="Genomic_DNA"/>
</dbReference>
<dbReference type="InterPro" id="IPR014812">
    <property type="entry name" value="Vps51"/>
</dbReference>
<protein>
    <submittedName>
        <fullName evidence="3">Vps51</fullName>
    </submittedName>
</protein>
<evidence type="ECO:0000313" key="4">
    <source>
        <dbReference type="Proteomes" id="UP001141327"/>
    </source>
</evidence>
<feature type="region of interest" description="Disordered" evidence="2">
    <location>
        <begin position="505"/>
        <end position="546"/>
    </location>
</feature>
<dbReference type="Pfam" id="PF08700">
    <property type="entry name" value="VPS51_Exo84_N"/>
    <property type="match status" value="1"/>
</dbReference>
<reference evidence="3" key="1">
    <citation type="journal article" date="2022" name="bioRxiv">
        <title>Genomics of Preaxostyla Flagellates Illuminates Evolutionary Transitions and the Path Towards Mitochondrial Loss.</title>
        <authorList>
            <person name="Novak L.V.F."/>
            <person name="Treitli S.C."/>
            <person name="Pyrih J."/>
            <person name="Halakuc P."/>
            <person name="Pipaliya S.V."/>
            <person name="Vacek V."/>
            <person name="Brzon O."/>
            <person name="Soukal P."/>
            <person name="Eme L."/>
            <person name="Dacks J.B."/>
            <person name="Karnkowska A."/>
            <person name="Elias M."/>
            <person name="Hampl V."/>
        </authorList>
    </citation>
    <scope>NUCLEOTIDE SEQUENCE</scope>
    <source>
        <strain evidence="3">RCP-MX</strain>
    </source>
</reference>
<evidence type="ECO:0000256" key="2">
    <source>
        <dbReference type="SAM" id="MobiDB-lite"/>
    </source>
</evidence>
<keyword evidence="4" id="KW-1185">Reference proteome</keyword>
<feature type="compositionally biased region" description="Pro residues" evidence="2">
    <location>
        <begin position="287"/>
        <end position="310"/>
    </location>
</feature>
<comment type="similarity">
    <text evidence="1">Belongs to the VPS51 family.</text>
</comment>
<gene>
    <name evidence="3" type="ORF">PAPYR_5388</name>
</gene>
<dbReference type="PANTHER" id="PTHR15954">
    <property type="entry name" value="VACUOLAR PROTEIN SORTING-ASSOCIATED PROTEIN 51 HOMOLOG"/>
    <property type="match status" value="1"/>
</dbReference>
<evidence type="ECO:0000256" key="1">
    <source>
        <dbReference type="ARBA" id="ARBA00006080"/>
    </source>
</evidence>
<feature type="region of interest" description="Disordered" evidence="2">
    <location>
        <begin position="287"/>
        <end position="317"/>
    </location>
</feature>
<accession>A0ABQ8UI03</accession>
<proteinExistence type="inferred from homology"/>